<evidence type="ECO:0000256" key="8">
    <source>
        <dbReference type="SAM" id="Phobius"/>
    </source>
</evidence>
<evidence type="ECO:0000256" key="1">
    <source>
        <dbReference type="ARBA" id="ARBA00004162"/>
    </source>
</evidence>
<evidence type="ECO:0000256" key="4">
    <source>
        <dbReference type="ARBA" id="ARBA00022692"/>
    </source>
</evidence>
<evidence type="ECO:0000256" key="5">
    <source>
        <dbReference type="ARBA" id="ARBA00022989"/>
    </source>
</evidence>
<name>A0ABS9HYN6_9GAMM</name>
<keyword evidence="7" id="KW-0653">Protein transport</keyword>
<evidence type="ECO:0000256" key="3">
    <source>
        <dbReference type="ARBA" id="ARBA00022475"/>
    </source>
</evidence>
<keyword evidence="3" id="KW-1003">Cell membrane</keyword>
<dbReference type="EMBL" id="JAKJPO010000019">
    <property type="protein sequence ID" value="MCF7223661.1"/>
    <property type="molecule type" value="Genomic_DNA"/>
</dbReference>
<evidence type="ECO:0000313" key="10">
    <source>
        <dbReference type="Proteomes" id="UP001430796"/>
    </source>
</evidence>
<organism evidence="9 10">
    <name type="scientific">Marilutibacter chinensis</name>
    <dbReference type="NCBI Taxonomy" id="2912247"/>
    <lineage>
        <taxon>Bacteria</taxon>
        <taxon>Pseudomonadati</taxon>
        <taxon>Pseudomonadota</taxon>
        <taxon>Gammaproteobacteria</taxon>
        <taxon>Lysobacterales</taxon>
        <taxon>Lysobacteraceae</taxon>
        <taxon>Marilutibacter</taxon>
    </lineage>
</organism>
<keyword evidence="10" id="KW-1185">Reference proteome</keyword>
<keyword evidence="6 8" id="KW-0472">Membrane</keyword>
<keyword evidence="5 8" id="KW-1133">Transmembrane helix</keyword>
<dbReference type="PANTHER" id="PTHR30558">
    <property type="entry name" value="EXBD MEMBRANE COMPONENT OF PMF-DRIVEN MACROMOLECULE IMPORT SYSTEM"/>
    <property type="match status" value="1"/>
</dbReference>
<accession>A0ABS9HYN6</accession>
<evidence type="ECO:0000313" key="9">
    <source>
        <dbReference type="EMBL" id="MCF7223661.1"/>
    </source>
</evidence>
<dbReference type="Pfam" id="PF02472">
    <property type="entry name" value="ExbD"/>
    <property type="match status" value="1"/>
</dbReference>
<evidence type="ECO:0000256" key="6">
    <source>
        <dbReference type="ARBA" id="ARBA00023136"/>
    </source>
</evidence>
<comment type="similarity">
    <text evidence="2 7">Belongs to the ExbD/TolR family.</text>
</comment>
<dbReference type="RefSeq" id="WP_237056803.1">
    <property type="nucleotide sequence ID" value="NZ_JAKJPO010000019.1"/>
</dbReference>
<evidence type="ECO:0000256" key="7">
    <source>
        <dbReference type="RuleBase" id="RU003879"/>
    </source>
</evidence>
<evidence type="ECO:0000256" key="2">
    <source>
        <dbReference type="ARBA" id="ARBA00005811"/>
    </source>
</evidence>
<feature type="transmembrane region" description="Helical" evidence="8">
    <location>
        <begin position="25"/>
        <end position="46"/>
    </location>
</feature>
<comment type="subcellular location">
    <subcellularLocation>
        <location evidence="1">Cell membrane</location>
        <topology evidence="1">Single-pass membrane protein</topology>
    </subcellularLocation>
    <subcellularLocation>
        <location evidence="7">Cell membrane</location>
        <topology evidence="7">Single-pass type II membrane protein</topology>
    </subcellularLocation>
</comment>
<reference evidence="9 10" key="1">
    <citation type="submission" date="2022-01" db="EMBL/GenBank/DDBJ databases">
        <title>Lysobacter chinensis sp. nov., a bacterium isolated from cow dung compost.</title>
        <authorList>
            <person name="Liu Y."/>
        </authorList>
    </citation>
    <scope>NUCLEOTIDE SEQUENCE [LARGE SCALE GENOMIC DNA]</scope>
    <source>
        <strain evidence="9 10">TLK-CK17</strain>
    </source>
</reference>
<reference evidence="10" key="2">
    <citation type="submission" date="2022-01" db="EMBL/GenBank/DDBJ databases">
        <title>Lysobacter chinensis sp. nov., a bacterium isolated from cow dung compost.</title>
        <authorList>
            <person name="Zhou L.Y."/>
        </authorList>
    </citation>
    <scope>NUCLEOTIDE SEQUENCE [LARGE SCALE GENOMIC DNA]</scope>
    <source>
        <strain evidence="10">TLK-CK17</strain>
    </source>
</reference>
<protein>
    <submittedName>
        <fullName evidence="9">Biopolymer transporter ExbD</fullName>
    </submittedName>
</protein>
<keyword evidence="4 7" id="KW-0812">Transmembrane</keyword>
<dbReference type="PANTHER" id="PTHR30558:SF7">
    <property type="entry name" value="TOL-PAL SYSTEM PROTEIN TOLR"/>
    <property type="match status" value="1"/>
</dbReference>
<sequence>MAVSVQSRSPFDTARGHAALAEINITPLIDVMLVLLIIFMVIAPVATRSLDARLPQSPPPDVAVEDMQRLELVAHGNDRFSLDGAWLDAGGLATALAARAAADEPVVLTVGASDDADYQAFADALAVARASGIREIAHAQ</sequence>
<proteinExistence type="inferred from homology"/>
<keyword evidence="7" id="KW-0813">Transport</keyword>
<dbReference type="Proteomes" id="UP001430796">
    <property type="component" value="Unassembled WGS sequence"/>
</dbReference>
<gene>
    <name evidence="9" type="ORF">L3V18_18015</name>
</gene>
<dbReference type="InterPro" id="IPR003400">
    <property type="entry name" value="ExbD"/>
</dbReference>
<reference evidence="9 10" key="3">
    <citation type="submission" date="2022-01" db="EMBL/GenBank/DDBJ databases">
        <authorList>
            <person name="Zhou L.Y."/>
        </authorList>
    </citation>
    <scope>NUCLEOTIDE SEQUENCE [LARGE SCALE GENOMIC DNA]</scope>
    <source>
        <strain evidence="9 10">TLK-CK17</strain>
    </source>
</reference>
<comment type="caution">
    <text evidence="9">The sequence shown here is derived from an EMBL/GenBank/DDBJ whole genome shotgun (WGS) entry which is preliminary data.</text>
</comment>